<evidence type="ECO:0000256" key="5">
    <source>
        <dbReference type="ARBA" id="ARBA00022692"/>
    </source>
</evidence>
<keyword evidence="13 15" id="KW-0472">Membrane</keyword>
<dbReference type="AlphaFoldDB" id="A0A212LY29"/>
<dbReference type="EMBL" id="FMJE01000005">
    <property type="protein sequence ID" value="SCM82504.1"/>
    <property type="molecule type" value="Genomic_DNA"/>
</dbReference>
<dbReference type="SMART" id="SM00382">
    <property type="entry name" value="AAA"/>
    <property type="match status" value="1"/>
</dbReference>
<keyword evidence="11 15" id="KW-1133">Transmembrane helix</keyword>
<dbReference type="InterPro" id="IPR037219">
    <property type="entry name" value="Peptidase_M41-like"/>
</dbReference>
<feature type="binding site" evidence="15">
    <location>
        <position position="499"/>
    </location>
    <ligand>
        <name>Zn(2+)</name>
        <dbReference type="ChEBI" id="CHEBI:29105"/>
        <note>catalytic</note>
    </ligand>
</feature>
<comment type="similarity">
    <text evidence="2 15">In the C-terminal section; belongs to the peptidase M41 family.</text>
</comment>
<keyword evidence="6 15" id="KW-0479">Metal-binding</keyword>
<evidence type="ECO:0000256" key="13">
    <source>
        <dbReference type="ARBA" id="ARBA00023136"/>
    </source>
</evidence>
<name>A0A212LY29_9FIRM</name>
<feature type="active site" evidence="15">
    <location>
        <position position="423"/>
    </location>
</feature>
<dbReference type="PANTHER" id="PTHR23076:SF97">
    <property type="entry name" value="ATP-DEPENDENT ZINC METALLOPROTEASE YME1L1"/>
    <property type="match status" value="1"/>
</dbReference>
<dbReference type="GO" id="GO:0004222">
    <property type="term" value="F:metalloendopeptidase activity"/>
    <property type="evidence" value="ECO:0007669"/>
    <property type="project" value="InterPro"/>
</dbReference>
<feature type="transmembrane region" description="Helical" evidence="15">
    <location>
        <begin position="111"/>
        <end position="129"/>
    </location>
</feature>
<keyword evidence="8 15" id="KW-0378">Hydrolase</keyword>
<dbReference type="Gene3D" id="1.10.8.60">
    <property type="match status" value="1"/>
</dbReference>
<evidence type="ECO:0000256" key="6">
    <source>
        <dbReference type="ARBA" id="ARBA00022723"/>
    </source>
</evidence>
<dbReference type="InterPro" id="IPR003959">
    <property type="entry name" value="ATPase_AAA_core"/>
</dbReference>
<feature type="transmembrane region" description="Helical" evidence="15">
    <location>
        <begin position="7"/>
        <end position="24"/>
    </location>
</feature>
<keyword evidence="9 15" id="KW-0862">Zinc</keyword>
<evidence type="ECO:0000256" key="3">
    <source>
        <dbReference type="ARBA" id="ARBA00022475"/>
    </source>
</evidence>
<feature type="binding site" evidence="15">
    <location>
        <position position="426"/>
    </location>
    <ligand>
        <name>Zn(2+)</name>
        <dbReference type="ChEBI" id="CHEBI:29105"/>
        <note>catalytic</note>
    </ligand>
</feature>
<comment type="subcellular location">
    <subcellularLocation>
        <location evidence="15">Cell membrane</location>
        <topology evidence="15">Multi-pass membrane protein</topology>
        <orientation evidence="15">Cytoplasmic side</orientation>
    </subcellularLocation>
    <subcellularLocation>
        <location evidence="1">Membrane</location>
    </subcellularLocation>
</comment>
<dbReference type="GO" id="GO:0004176">
    <property type="term" value="F:ATP-dependent peptidase activity"/>
    <property type="evidence" value="ECO:0007669"/>
    <property type="project" value="InterPro"/>
</dbReference>
<evidence type="ECO:0000256" key="16">
    <source>
        <dbReference type="RuleBase" id="RU003651"/>
    </source>
</evidence>
<dbReference type="Gene3D" id="3.30.720.210">
    <property type="match status" value="1"/>
</dbReference>
<dbReference type="EC" id="3.4.24.-" evidence="15"/>
<keyword evidence="4 15" id="KW-0645">Protease</keyword>
<sequence>MDNKQRNFSTGFFLLALVFTWLFNDYVYKPYVMRETEVSYHVFLQNLAENKIDQVILTGDRIIFSLKTTDNQKEAVANVVPVNDPDLIDRLIKSGVAFSAQAPAKSLFSSLFGWILPLLPLLLIWYFIFKRMSGAGPNAMSLGKSKAHEIEGEMIGVKFADVGGVGEAEVELREIIEYLTMPEKFTRIGAKLPKGVLLAGPPGTGKTLLAKATAGEAGVPFFFLTGSSFVEMFVGVGAARVRDLFQQAQKKAPCIIFIDEIDAIGQARTNIGKVGTNSEQENTLNQLLAEMDGFKANSGVVIMAATNRPEILDPALVRPGRFDRQIQVTLPTEPGRLEILTIHTRDMPLGNDVQLERLAKVTAGFSGAELANIANEASLLAIRRGSNTIAMSDFDLAIERVVAGLQRKTPLSQDIRKKVAYHEVGHALTAYYLAGTDPVHKISIIPTSKGALGYTMQMPEEDRYLIGENELRSRLAVMLGGRAAELIIFHEASTGAANDLERATEMARRMVTEFGMSPRLGPVRYATTAGSYLQSGATGRSDLSPATIAEIDEEIRLLLNEAQATASQLLTEHIEVLHQVSLFLQQEEVISGAQLTRIVKEMSTNP</sequence>
<dbReference type="FunFam" id="1.20.58.760:FF:000001">
    <property type="entry name" value="ATP-dependent zinc metalloprotease FtsH"/>
    <property type="match status" value="1"/>
</dbReference>
<dbReference type="Pfam" id="PF01434">
    <property type="entry name" value="Peptidase_M41"/>
    <property type="match status" value="1"/>
</dbReference>
<keyword evidence="10 15" id="KW-0067">ATP-binding</keyword>
<comment type="similarity">
    <text evidence="14 15">In the central section; belongs to the AAA ATPase family.</text>
</comment>
<evidence type="ECO:0000256" key="1">
    <source>
        <dbReference type="ARBA" id="ARBA00004370"/>
    </source>
</evidence>
<dbReference type="InterPro" id="IPR011546">
    <property type="entry name" value="Pept_M41_FtsH_extracell"/>
</dbReference>
<keyword evidence="3 15" id="KW-1003">Cell membrane</keyword>
<dbReference type="SUPFAM" id="SSF140990">
    <property type="entry name" value="FtsH protease domain-like"/>
    <property type="match status" value="1"/>
</dbReference>
<dbReference type="PROSITE" id="PS00674">
    <property type="entry name" value="AAA"/>
    <property type="match status" value="1"/>
</dbReference>
<comment type="cofactor">
    <cofactor evidence="15">
        <name>Zn(2+)</name>
        <dbReference type="ChEBI" id="CHEBI:29105"/>
    </cofactor>
    <text evidence="15">Binds 1 zinc ion per subunit.</text>
</comment>
<dbReference type="GO" id="GO:0005524">
    <property type="term" value="F:ATP binding"/>
    <property type="evidence" value="ECO:0007669"/>
    <property type="project" value="UniProtKB-UniRule"/>
</dbReference>
<dbReference type="InterPro" id="IPR005936">
    <property type="entry name" value="FtsH"/>
</dbReference>
<dbReference type="Gene3D" id="1.20.58.760">
    <property type="entry name" value="Peptidase M41"/>
    <property type="match status" value="1"/>
</dbReference>
<evidence type="ECO:0000256" key="8">
    <source>
        <dbReference type="ARBA" id="ARBA00022801"/>
    </source>
</evidence>
<dbReference type="GO" id="GO:0030163">
    <property type="term" value="P:protein catabolic process"/>
    <property type="evidence" value="ECO:0007669"/>
    <property type="project" value="UniProtKB-UniRule"/>
</dbReference>
<protein>
    <recommendedName>
        <fullName evidence="15">ATP-dependent zinc metalloprotease FtsH</fullName>
        <ecNumber evidence="15">3.4.24.-</ecNumber>
    </recommendedName>
</protein>
<feature type="binding site" evidence="15">
    <location>
        <position position="422"/>
    </location>
    <ligand>
        <name>Zn(2+)</name>
        <dbReference type="ChEBI" id="CHEBI:29105"/>
        <note>catalytic</note>
    </ligand>
</feature>
<evidence type="ECO:0000256" key="10">
    <source>
        <dbReference type="ARBA" id="ARBA00022840"/>
    </source>
</evidence>
<dbReference type="InterPro" id="IPR000642">
    <property type="entry name" value="Peptidase_M41"/>
</dbReference>
<evidence type="ECO:0000259" key="17">
    <source>
        <dbReference type="SMART" id="SM00382"/>
    </source>
</evidence>
<dbReference type="PANTHER" id="PTHR23076">
    <property type="entry name" value="METALLOPROTEASE M41 FTSH"/>
    <property type="match status" value="1"/>
</dbReference>
<dbReference type="InterPro" id="IPR003593">
    <property type="entry name" value="AAA+_ATPase"/>
</dbReference>
<comment type="subunit">
    <text evidence="15">Homohexamer.</text>
</comment>
<dbReference type="GO" id="GO:0016887">
    <property type="term" value="F:ATP hydrolysis activity"/>
    <property type="evidence" value="ECO:0007669"/>
    <property type="project" value="UniProtKB-UniRule"/>
</dbReference>
<comment type="function">
    <text evidence="15">Acts as a processive, ATP-dependent zinc metallopeptidase for both cytoplasmic and membrane proteins. Plays a role in the quality control of integral membrane proteins.</text>
</comment>
<keyword evidence="7 15" id="KW-0547">Nucleotide-binding</keyword>
<reference evidence="18" key="1">
    <citation type="submission" date="2016-08" db="EMBL/GenBank/DDBJ databases">
        <authorList>
            <person name="Seilhamer J.J."/>
        </authorList>
    </citation>
    <scope>NUCLEOTIDE SEQUENCE</scope>
    <source>
        <strain evidence="18">86</strain>
    </source>
</reference>
<keyword evidence="5 15" id="KW-0812">Transmembrane</keyword>
<feature type="domain" description="AAA+ ATPase" evidence="17">
    <location>
        <begin position="192"/>
        <end position="332"/>
    </location>
</feature>
<evidence type="ECO:0000256" key="4">
    <source>
        <dbReference type="ARBA" id="ARBA00022670"/>
    </source>
</evidence>
<evidence type="ECO:0000256" key="14">
    <source>
        <dbReference type="ARBA" id="ARBA00061570"/>
    </source>
</evidence>
<dbReference type="CDD" id="cd19501">
    <property type="entry name" value="RecA-like_FtsH"/>
    <property type="match status" value="1"/>
</dbReference>
<accession>A0A212LY29</accession>
<evidence type="ECO:0000256" key="2">
    <source>
        <dbReference type="ARBA" id="ARBA00010044"/>
    </source>
</evidence>
<dbReference type="Gene3D" id="3.40.50.300">
    <property type="entry name" value="P-loop containing nucleotide triphosphate hydrolases"/>
    <property type="match status" value="1"/>
</dbReference>
<gene>
    <name evidence="15 18" type="primary">ftsH</name>
    <name evidence="18" type="ORF">KL86SPO_50275</name>
</gene>
<keyword evidence="12 15" id="KW-0482">Metalloprotease</keyword>
<dbReference type="GO" id="GO:0005886">
    <property type="term" value="C:plasma membrane"/>
    <property type="evidence" value="ECO:0007669"/>
    <property type="project" value="UniProtKB-SubCell"/>
</dbReference>
<dbReference type="InterPro" id="IPR003960">
    <property type="entry name" value="ATPase_AAA_CS"/>
</dbReference>
<evidence type="ECO:0000256" key="15">
    <source>
        <dbReference type="HAMAP-Rule" id="MF_01458"/>
    </source>
</evidence>
<evidence type="ECO:0000256" key="12">
    <source>
        <dbReference type="ARBA" id="ARBA00023049"/>
    </source>
</evidence>
<evidence type="ECO:0000256" key="11">
    <source>
        <dbReference type="ARBA" id="ARBA00022989"/>
    </source>
</evidence>
<proteinExistence type="inferred from homology"/>
<evidence type="ECO:0000256" key="7">
    <source>
        <dbReference type="ARBA" id="ARBA00022741"/>
    </source>
</evidence>
<dbReference type="RefSeq" id="WP_288185167.1">
    <property type="nucleotide sequence ID" value="NZ_LT608335.1"/>
</dbReference>
<dbReference type="Pfam" id="PF06480">
    <property type="entry name" value="FtsH_ext"/>
    <property type="match status" value="1"/>
</dbReference>
<dbReference type="InterPro" id="IPR041569">
    <property type="entry name" value="AAA_lid_3"/>
</dbReference>
<dbReference type="FunFam" id="1.10.8.60:FF:000001">
    <property type="entry name" value="ATP-dependent zinc metalloprotease FtsH"/>
    <property type="match status" value="1"/>
</dbReference>
<dbReference type="SUPFAM" id="SSF52540">
    <property type="entry name" value="P-loop containing nucleoside triphosphate hydrolases"/>
    <property type="match status" value="1"/>
</dbReference>
<dbReference type="InterPro" id="IPR027417">
    <property type="entry name" value="P-loop_NTPase"/>
</dbReference>
<dbReference type="GO" id="GO:0008270">
    <property type="term" value="F:zinc ion binding"/>
    <property type="evidence" value="ECO:0007669"/>
    <property type="project" value="UniProtKB-UniRule"/>
</dbReference>
<comment type="similarity">
    <text evidence="16">Belongs to the AAA ATPase family.</text>
</comment>
<dbReference type="GO" id="GO:0006508">
    <property type="term" value="P:proteolysis"/>
    <property type="evidence" value="ECO:0007669"/>
    <property type="project" value="UniProtKB-KW"/>
</dbReference>
<dbReference type="NCBIfam" id="TIGR01241">
    <property type="entry name" value="FtsH_fam"/>
    <property type="match status" value="1"/>
</dbReference>
<evidence type="ECO:0000256" key="9">
    <source>
        <dbReference type="ARBA" id="ARBA00022833"/>
    </source>
</evidence>
<dbReference type="FunFam" id="3.40.50.300:FF:000001">
    <property type="entry name" value="ATP-dependent zinc metalloprotease FtsH"/>
    <property type="match status" value="1"/>
</dbReference>
<dbReference type="Pfam" id="PF17862">
    <property type="entry name" value="AAA_lid_3"/>
    <property type="match status" value="1"/>
</dbReference>
<dbReference type="Pfam" id="PF00004">
    <property type="entry name" value="AAA"/>
    <property type="match status" value="1"/>
</dbReference>
<evidence type="ECO:0000313" key="18">
    <source>
        <dbReference type="EMBL" id="SCM82504.1"/>
    </source>
</evidence>
<dbReference type="HAMAP" id="MF_01458">
    <property type="entry name" value="FtsH"/>
    <property type="match status" value="1"/>
</dbReference>
<feature type="binding site" evidence="15">
    <location>
        <begin position="200"/>
        <end position="207"/>
    </location>
    <ligand>
        <name>ATP</name>
        <dbReference type="ChEBI" id="CHEBI:30616"/>
    </ligand>
</feature>
<organism evidence="18">
    <name type="scientific">uncultured Sporomusa sp</name>
    <dbReference type="NCBI Taxonomy" id="307249"/>
    <lineage>
        <taxon>Bacteria</taxon>
        <taxon>Bacillati</taxon>
        <taxon>Bacillota</taxon>
        <taxon>Negativicutes</taxon>
        <taxon>Selenomonadales</taxon>
        <taxon>Sporomusaceae</taxon>
        <taxon>Sporomusa</taxon>
        <taxon>environmental samples</taxon>
    </lineage>
</organism>